<dbReference type="SMART" id="SM00827">
    <property type="entry name" value="PKS_AT"/>
    <property type="match status" value="1"/>
</dbReference>
<dbReference type="GO" id="GO:0006633">
    <property type="term" value="P:fatty acid biosynthetic process"/>
    <property type="evidence" value="ECO:0007669"/>
    <property type="project" value="TreeGrafter"/>
</dbReference>
<evidence type="ECO:0000313" key="10">
    <source>
        <dbReference type="Proteomes" id="UP000778951"/>
    </source>
</evidence>
<proteinExistence type="inferred from homology"/>
<dbReference type="PANTHER" id="PTHR42681:SF1">
    <property type="entry name" value="MALONYL-COA-ACYL CARRIER PROTEIN TRANSACYLASE, MITOCHONDRIAL"/>
    <property type="match status" value="1"/>
</dbReference>
<gene>
    <name evidence="9" type="ORF">HCT48_06175</name>
</gene>
<dbReference type="Gene3D" id="3.30.70.250">
    <property type="entry name" value="Malonyl-CoA ACP transacylase, ACP-binding"/>
    <property type="match status" value="1"/>
</dbReference>
<dbReference type="FunFam" id="3.30.70.250:FF:000001">
    <property type="entry name" value="Malonyl CoA-acyl carrier protein transacylase"/>
    <property type="match status" value="1"/>
</dbReference>
<comment type="catalytic activity">
    <reaction evidence="5 6">
        <text>holo-[ACP] + malonyl-CoA = malonyl-[ACP] + CoA</text>
        <dbReference type="Rhea" id="RHEA:41792"/>
        <dbReference type="Rhea" id="RHEA-COMP:9623"/>
        <dbReference type="Rhea" id="RHEA-COMP:9685"/>
        <dbReference type="ChEBI" id="CHEBI:57287"/>
        <dbReference type="ChEBI" id="CHEBI:57384"/>
        <dbReference type="ChEBI" id="CHEBI:64479"/>
        <dbReference type="ChEBI" id="CHEBI:78449"/>
        <dbReference type="EC" id="2.3.1.39"/>
    </reaction>
</comment>
<dbReference type="InterPro" id="IPR016036">
    <property type="entry name" value="Malonyl_transacylase_ACP-bd"/>
</dbReference>
<evidence type="ECO:0000256" key="2">
    <source>
        <dbReference type="ARBA" id="ARBA00018953"/>
    </source>
</evidence>
<protein>
    <recommendedName>
        <fullName evidence="2 6">Malonyl CoA-acyl carrier protein transacylase</fullName>
        <ecNumber evidence="1 6">2.3.1.39</ecNumber>
    </recommendedName>
</protein>
<evidence type="ECO:0000256" key="6">
    <source>
        <dbReference type="PIRNR" id="PIRNR000446"/>
    </source>
</evidence>
<dbReference type="Gene3D" id="3.40.366.10">
    <property type="entry name" value="Malonyl-Coenzyme A Acyl Carrier Protein, domain 2"/>
    <property type="match status" value="1"/>
</dbReference>
<dbReference type="RefSeq" id="WP_167695875.1">
    <property type="nucleotide sequence ID" value="NZ_CP118181.1"/>
</dbReference>
<keyword evidence="10" id="KW-1185">Reference proteome</keyword>
<feature type="active site" evidence="7">
    <location>
        <position position="208"/>
    </location>
</feature>
<dbReference type="GO" id="GO:0005829">
    <property type="term" value="C:cytosol"/>
    <property type="evidence" value="ECO:0007669"/>
    <property type="project" value="TreeGrafter"/>
</dbReference>
<reference evidence="9" key="1">
    <citation type="submission" date="2020-03" db="EMBL/GenBank/DDBJ databases">
        <title>Spirochaetal bacteria isolated from arthropods constitute a novel genus Entomospira genus novum within the order Spirochaetales.</title>
        <authorList>
            <person name="Grana-Miraglia L."/>
            <person name="Sikutova S."/>
            <person name="Fingerle V."/>
            <person name="Sing A."/>
            <person name="Castillo-Ramirez S."/>
            <person name="Margos G."/>
            <person name="Rudolf I."/>
        </authorList>
    </citation>
    <scope>NUCLEOTIDE SEQUENCE</scope>
    <source>
        <strain evidence="9">BR149</strain>
    </source>
</reference>
<sequence length="320" mass="34668">MEFTTKIALLFAGQGAQHPGMAKELYTQHASVRALFELASDVCGKDMKKLLFEGSEAELKETINTQPAVTLASLAGMVGLRMAGVRSEDIAWVAGFSLGEYAALAVADVLTAEETFRLVYERGRIMHHAGNEFKKQVGEPGMAAVLGLSAGAVKAVLNDQTEVFVANYNAPDQVVISGLLAQIDRLEPLLKEAGAKRVIKLTVSGPFHTPLLSKASLEFKSVITGLRFASPKVPLYSNVTGGILSTGKEIQHHLSEQISHPVLWQGIISDAQTRFRERVAVEVGPGNVLSALMRGNGANYEMFRCMQMPEVEMLLARMQE</sequence>
<name>A0A968GH84_9SPIO</name>
<dbReference type="EMBL" id="JAATLM010000001">
    <property type="protein sequence ID" value="NIZ69796.1"/>
    <property type="molecule type" value="Genomic_DNA"/>
</dbReference>
<organism evidence="9 10">
    <name type="scientific">Entomospira culicis</name>
    <dbReference type="NCBI Taxonomy" id="2719989"/>
    <lineage>
        <taxon>Bacteria</taxon>
        <taxon>Pseudomonadati</taxon>
        <taxon>Spirochaetota</taxon>
        <taxon>Spirochaetia</taxon>
        <taxon>Spirochaetales</taxon>
        <taxon>Spirochaetaceae</taxon>
        <taxon>Entomospira</taxon>
    </lineage>
</organism>
<dbReference type="InterPro" id="IPR050858">
    <property type="entry name" value="Mal-CoA-ACP_Trans/PKS_FabD"/>
</dbReference>
<dbReference type="EC" id="2.3.1.39" evidence="1 6"/>
<evidence type="ECO:0000256" key="5">
    <source>
        <dbReference type="ARBA" id="ARBA00048462"/>
    </source>
</evidence>
<keyword evidence="3 6" id="KW-0808">Transferase</keyword>
<evidence type="ECO:0000256" key="7">
    <source>
        <dbReference type="PIRSR" id="PIRSR000446-1"/>
    </source>
</evidence>
<comment type="similarity">
    <text evidence="6">Belongs to the fabD family.</text>
</comment>
<dbReference type="SUPFAM" id="SSF55048">
    <property type="entry name" value="Probable ACP-binding domain of malonyl-CoA ACP transacylase"/>
    <property type="match status" value="1"/>
</dbReference>
<dbReference type="InterPro" id="IPR016035">
    <property type="entry name" value="Acyl_Trfase/lysoPLipase"/>
</dbReference>
<dbReference type="InterPro" id="IPR001227">
    <property type="entry name" value="Ac_transferase_dom_sf"/>
</dbReference>
<dbReference type="GO" id="GO:0004314">
    <property type="term" value="F:[acyl-carrier-protein] S-malonyltransferase activity"/>
    <property type="evidence" value="ECO:0007669"/>
    <property type="project" value="UniProtKB-EC"/>
</dbReference>
<dbReference type="InterPro" id="IPR024925">
    <property type="entry name" value="Malonyl_CoA-ACP_transAc"/>
</dbReference>
<evidence type="ECO:0000313" key="9">
    <source>
        <dbReference type="EMBL" id="NIZ69796.1"/>
    </source>
</evidence>
<dbReference type="PIRSF" id="PIRSF000446">
    <property type="entry name" value="Mct"/>
    <property type="match status" value="1"/>
</dbReference>
<dbReference type="Proteomes" id="UP000778951">
    <property type="component" value="Unassembled WGS sequence"/>
</dbReference>
<evidence type="ECO:0000256" key="3">
    <source>
        <dbReference type="ARBA" id="ARBA00022679"/>
    </source>
</evidence>
<feature type="domain" description="Malonyl-CoA:ACP transacylase (MAT)" evidence="8">
    <location>
        <begin position="10"/>
        <end position="296"/>
    </location>
</feature>
<accession>A0A968GH84</accession>
<dbReference type="Pfam" id="PF00698">
    <property type="entry name" value="Acyl_transf_1"/>
    <property type="match status" value="1"/>
</dbReference>
<evidence type="ECO:0000256" key="1">
    <source>
        <dbReference type="ARBA" id="ARBA00013258"/>
    </source>
</evidence>
<dbReference type="AlphaFoldDB" id="A0A968GH84"/>
<dbReference type="InterPro" id="IPR014043">
    <property type="entry name" value="Acyl_transferase_dom"/>
</dbReference>
<keyword evidence="4 6" id="KW-0012">Acyltransferase</keyword>
<dbReference type="SUPFAM" id="SSF52151">
    <property type="entry name" value="FabD/lysophospholipase-like"/>
    <property type="match status" value="1"/>
</dbReference>
<evidence type="ECO:0000256" key="4">
    <source>
        <dbReference type="ARBA" id="ARBA00023315"/>
    </source>
</evidence>
<feature type="active site" evidence="7">
    <location>
        <position position="97"/>
    </location>
</feature>
<evidence type="ECO:0000259" key="8">
    <source>
        <dbReference type="SMART" id="SM00827"/>
    </source>
</evidence>
<comment type="caution">
    <text evidence="9">The sequence shown here is derived from an EMBL/GenBank/DDBJ whole genome shotgun (WGS) entry which is preliminary data.</text>
</comment>
<dbReference type="PANTHER" id="PTHR42681">
    <property type="entry name" value="MALONYL-COA-ACYL CARRIER PROTEIN TRANSACYLASE, MITOCHONDRIAL"/>
    <property type="match status" value="1"/>
</dbReference>